<protein>
    <submittedName>
        <fullName evidence="2">Uncharacterized protein</fullName>
    </submittedName>
</protein>
<reference evidence="2 3" key="1">
    <citation type="submission" date="2022-03" db="EMBL/GenBank/DDBJ databases">
        <title>Hymenobactersp. isolated from the air.</title>
        <authorList>
            <person name="Won M."/>
            <person name="Kwon S.-W."/>
        </authorList>
    </citation>
    <scope>NUCLEOTIDE SEQUENCE [LARGE SCALE GENOMIC DNA]</scope>
    <source>
        <strain evidence="2 3">KACC 22596</strain>
    </source>
</reference>
<dbReference type="EMBL" id="CP094534">
    <property type="protein sequence ID" value="UOE34344.1"/>
    <property type="molecule type" value="Genomic_DNA"/>
</dbReference>
<keyword evidence="3" id="KW-1185">Reference proteome</keyword>
<accession>A0ABY4B647</accession>
<evidence type="ECO:0000313" key="3">
    <source>
        <dbReference type="Proteomes" id="UP000831390"/>
    </source>
</evidence>
<feature type="chain" id="PRO_5046210539" evidence="1">
    <location>
        <begin position="27"/>
        <end position="468"/>
    </location>
</feature>
<feature type="signal peptide" evidence="1">
    <location>
        <begin position="1"/>
        <end position="26"/>
    </location>
</feature>
<evidence type="ECO:0000256" key="1">
    <source>
        <dbReference type="SAM" id="SignalP"/>
    </source>
</evidence>
<sequence length="468" mass="48186">MNAPAKNTAFGALLSGLMLVAPTLWAQNLDAMPQLQYTQASSQIANLALGEVARGTARSGTKAGRPGSAASFAYTPSAALKAQTVQNYVDRLKATNPAASRAVASTLGPGKYDYGQIYRGIIDGTGLADNDAAAAMSSFMIMGWMTTNNVLDDKAITPAMAGGVRAQLASQMAGNAQLAAPGVAAKLGEEMKLQCVVVQGGWQAAVRERTLPAYRQSIAGMFKNQYGMDMARFRLTPQGFAPKAGATTTAAATPAKAATAPAAPSGTGAAAGAQWFFRSVGDAYGSITFEPVALLANGQYCEVGESPLESLNPAADKAKRPAAWGTWRKNGSGVVLTNYKNQSNDYKLGTGSWFPAYAAGAVPLKRAYKNSSGGSIGGATSLVISKITFLDGSHFSEGADGGVVTANAAGGSRRSASGTYRLQGHTLTLTYADGRTVRQSFAIGAAGTPAHADNSMIFIGGDAYIEDK</sequence>
<dbReference type="RefSeq" id="WP_243515298.1">
    <property type="nucleotide sequence ID" value="NZ_CP094534.1"/>
</dbReference>
<organism evidence="2 3">
    <name type="scientific">Hymenobacter monticola</name>
    <dbReference type="NCBI Taxonomy" id="1705399"/>
    <lineage>
        <taxon>Bacteria</taxon>
        <taxon>Pseudomonadati</taxon>
        <taxon>Bacteroidota</taxon>
        <taxon>Cytophagia</taxon>
        <taxon>Cytophagales</taxon>
        <taxon>Hymenobacteraceae</taxon>
        <taxon>Hymenobacter</taxon>
    </lineage>
</organism>
<evidence type="ECO:0000313" key="2">
    <source>
        <dbReference type="EMBL" id="UOE34344.1"/>
    </source>
</evidence>
<proteinExistence type="predicted"/>
<dbReference type="Proteomes" id="UP000831390">
    <property type="component" value="Chromosome"/>
</dbReference>
<name>A0ABY4B647_9BACT</name>
<keyword evidence="1" id="KW-0732">Signal</keyword>
<gene>
    <name evidence="2" type="ORF">MTP16_01510</name>
</gene>